<evidence type="ECO:0000313" key="3">
    <source>
        <dbReference type="Proteomes" id="UP000197065"/>
    </source>
</evidence>
<reference evidence="2 3" key="1">
    <citation type="submission" date="2017-06" db="EMBL/GenBank/DDBJ databases">
        <authorList>
            <person name="Kim H.J."/>
            <person name="Triplett B.A."/>
        </authorList>
    </citation>
    <scope>NUCLEOTIDE SEQUENCE [LARGE SCALE GENOMIC DNA]</scope>
    <source>
        <strain evidence="2 3">B29T1</strain>
    </source>
</reference>
<organism evidence="2 3">
    <name type="scientific">Arboricoccus pini</name>
    <dbReference type="NCBI Taxonomy" id="1963835"/>
    <lineage>
        <taxon>Bacteria</taxon>
        <taxon>Pseudomonadati</taxon>
        <taxon>Pseudomonadota</taxon>
        <taxon>Alphaproteobacteria</taxon>
        <taxon>Geminicoccales</taxon>
        <taxon>Geminicoccaceae</taxon>
        <taxon>Arboricoccus</taxon>
    </lineage>
</organism>
<name>A0A212RLK9_9PROT</name>
<proteinExistence type="predicted"/>
<accession>A0A212RLK9</accession>
<keyword evidence="3" id="KW-1185">Reference proteome</keyword>
<dbReference type="EMBL" id="FYEH01000010">
    <property type="protein sequence ID" value="SNB73232.1"/>
    <property type="molecule type" value="Genomic_DNA"/>
</dbReference>
<evidence type="ECO:0000313" key="2">
    <source>
        <dbReference type="EMBL" id="SNB73232.1"/>
    </source>
</evidence>
<feature type="compositionally biased region" description="Basic residues" evidence="1">
    <location>
        <begin position="205"/>
        <end position="215"/>
    </location>
</feature>
<protein>
    <submittedName>
        <fullName evidence="2">Uncharacterized protein</fullName>
    </submittedName>
</protein>
<dbReference type="Proteomes" id="UP000197065">
    <property type="component" value="Unassembled WGS sequence"/>
</dbReference>
<gene>
    <name evidence="2" type="ORF">SAMN07250955_11089</name>
</gene>
<feature type="region of interest" description="Disordered" evidence="1">
    <location>
        <begin position="49"/>
        <end position="96"/>
    </location>
</feature>
<feature type="compositionally biased region" description="Low complexity" evidence="1">
    <location>
        <begin position="169"/>
        <end position="178"/>
    </location>
</feature>
<sequence>MAGATDGEYAPCPNVKRVRPAGWCRRARDRRMRGSCSLLGYEVVGFRLAETDGPIEPPGRPSRPGGSGRSGHGGQGWRSGKTPSWPPGSGAQSKDCNLSAGVLDLLGSARSALRRDRRGVRSADFESLAAAWLTPHGHGPNFLPERQNSSRPREGDDDPGSARRRASRGARISRGLARPFPDGRARAQDWPARHRRSDRFGATAKVRRARPRSNHARSCSAPGGRR</sequence>
<evidence type="ECO:0000256" key="1">
    <source>
        <dbReference type="SAM" id="MobiDB-lite"/>
    </source>
</evidence>
<feature type="compositionally biased region" description="Gly residues" evidence="1">
    <location>
        <begin position="65"/>
        <end position="77"/>
    </location>
</feature>
<dbReference type="AlphaFoldDB" id="A0A212RLK9"/>
<feature type="region of interest" description="Disordered" evidence="1">
    <location>
        <begin position="132"/>
        <end position="226"/>
    </location>
</feature>